<organism evidence="1 2">
    <name type="scientific">Lentinula guzmanii</name>
    <dbReference type="NCBI Taxonomy" id="2804957"/>
    <lineage>
        <taxon>Eukaryota</taxon>
        <taxon>Fungi</taxon>
        <taxon>Dikarya</taxon>
        <taxon>Basidiomycota</taxon>
        <taxon>Agaricomycotina</taxon>
        <taxon>Agaricomycetes</taxon>
        <taxon>Agaricomycetidae</taxon>
        <taxon>Agaricales</taxon>
        <taxon>Marasmiineae</taxon>
        <taxon>Omphalotaceae</taxon>
        <taxon>Lentinula</taxon>
    </lineage>
</organism>
<evidence type="ECO:0000313" key="1">
    <source>
        <dbReference type="EMBL" id="KAJ3711655.1"/>
    </source>
</evidence>
<name>A0AA38MU03_9AGAR</name>
<dbReference type="PANTHER" id="PTHR37331:SF1">
    <property type="entry name" value="YALI0F11671P"/>
    <property type="match status" value="1"/>
</dbReference>
<proteinExistence type="predicted"/>
<dbReference type="AlphaFoldDB" id="A0AA38MU03"/>
<comment type="caution">
    <text evidence="1">The sequence shown here is derived from an EMBL/GenBank/DDBJ whole genome shotgun (WGS) entry which is preliminary data.</text>
</comment>
<sequence>MQSLSKTTITRLIFKTPRRLYASHHLSKSATAAFTRFMSQISCRHRQEFFRKTSALKHDSLHHSFSISVASSTERQPEQELPFGTFADPTRPGLFYHFLEPPTSISPDSPVYALSFLPAAPPNPESSTVIGWLPASTNNEVEQEAGLNDFKENPKFRQLLHDAVKDGLQLDVDDIQRNGALQIQQGWMHIHDDRNIPALGRIGDPDDILASVLVEDGKILADTYQPMPAYRICTSDGITQLTEGLSGHLQKFLWQHLDSERKRM</sequence>
<evidence type="ECO:0000313" key="2">
    <source>
        <dbReference type="Proteomes" id="UP001176059"/>
    </source>
</evidence>
<reference evidence="1" key="2">
    <citation type="journal article" date="2023" name="Proc. Natl. Acad. Sci. U.S.A.">
        <title>A global phylogenomic analysis of the shiitake genus Lentinula.</title>
        <authorList>
            <person name="Sierra-Patev S."/>
            <person name="Min B."/>
            <person name="Naranjo-Ortiz M."/>
            <person name="Looney B."/>
            <person name="Konkel Z."/>
            <person name="Slot J.C."/>
            <person name="Sakamoto Y."/>
            <person name="Steenwyk J.L."/>
            <person name="Rokas A."/>
            <person name="Carro J."/>
            <person name="Camarero S."/>
            <person name="Ferreira P."/>
            <person name="Molpeceres G."/>
            <person name="Ruiz-Duenas F.J."/>
            <person name="Serrano A."/>
            <person name="Henrissat B."/>
            <person name="Drula E."/>
            <person name="Hughes K.W."/>
            <person name="Mata J.L."/>
            <person name="Ishikawa N.K."/>
            <person name="Vargas-Isla R."/>
            <person name="Ushijima S."/>
            <person name="Smith C.A."/>
            <person name="Donoghue J."/>
            <person name="Ahrendt S."/>
            <person name="Andreopoulos W."/>
            <person name="He G."/>
            <person name="LaButti K."/>
            <person name="Lipzen A."/>
            <person name="Ng V."/>
            <person name="Riley R."/>
            <person name="Sandor L."/>
            <person name="Barry K."/>
            <person name="Martinez A.T."/>
            <person name="Xiao Y."/>
            <person name="Gibbons J.G."/>
            <person name="Terashima K."/>
            <person name="Grigoriev I.V."/>
            <person name="Hibbett D."/>
        </authorList>
    </citation>
    <scope>NUCLEOTIDE SEQUENCE</scope>
    <source>
        <strain evidence="1">ET3784</strain>
    </source>
</reference>
<accession>A0AA38MU03</accession>
<dbReference type="Proteomes" id="UP001176059">
    <property type="component" value="Unassembled WGS sequence"/>
</dbReference>
<reference evidence="1" key="1">
    <citation type="submission" date="2022-08" db="EMBL/GenBank/DDBJ databases">
        <authorList>
            <consortium name="DOE Joint Genome Institute"/>
            <person name="Min B."/>
            <person name="Sierra-Patev S."/>
            <person name="Naranjo-Ortiz M."/>
            <person name="Looney B."/>
            <person name="Konkel Z."/>
            <person name="Slot J.C."/>
            <person name="Sakamoto Y."/>
            <person name="Steenwyk J.L."/>
            <person name="Rokas A."/>
            <person name="Carro J."/>
            <person name="Camarero S."/>
            <person name="Ferreira P."/>
            <person name="Molpeceres G."/>
            <person name="Ruiz-duenas F.J."/>
            <person name="Serrano A."/>
            <person name="Henrissat B."/>
            <person name="Drula E."/>
            <person name="Hughes K.W."/>
            <person name="Mata J.L."/>
            <person name="Ishikawa N.K."/>
            <person name="Vargas-Isla R."/>
            <person name="Ushijima S."/>
            <person name="Smith C.A."/>
            <person name="Ahrendt S."/>
            <person name="Andreopoulos W."/>
            <person name="He G."/>
            <person name="LaButti K."/>
            <person name="Lipzen A."/>
            <person name="Ng V."/>
            <person name="Riley R."/>
            <person name="Sandor L."/>
            <person name="Barry K."/>
            <person name="Martinez A.T."/>
            <person name="Xiao Y."/>
            <person name="Gibbons J.G."/>
            <person name="Terashima K."/>
            <person name="Hibbett D.S."/>
            <person name="Grigoriev I.V."/>
        </authorList>
    </citation>
    <scope>NUCLEOTIDE SEQUENCE</scope>
    <source>
        <strain evidence="1">ET3784</strain>
    </source>
</reference>
<keyword evidence="2" id="KW-1185">Reference proteome</keyword>
<protein>
    <submittedName>
        <fullName evidence="1">Uncharacterized protein</fullName>
    </submittedName>
</protein>
<dbReference type="PANTHER" id="PTHR37331">
    <property type="entry name" value="YALI0F11671P"/>
    <property type="match status" value="1"/>
</dbReference>
<dbReference type="EMBL" id="JANVFO010000116">
    <property type="protein sequence ID" value="KAJ3711655.1"/>
    <property type="molecule type" value="Genomic_DNA"/>
</dbReference>
<gene>
    <name evidence="1" type="ORF">DFJ43DRAFT_87485</name>
</gene>